<dbReference type="EMBL" id="QGHB01000008">
    <property type="protein sequence ID" value="PWK84406.1"/>
    <property type="molecule type" value="Genomic_DNA"/>
</dbReference>
<sequence>MAVHGNMTVPEELDWVFILLAGGSWPPGMEGDIWAIAEALEEAADEFDGVVHGLVVDLREVMNHVDETVGRAFWRYGEKLAEQPVFSAMGARDLAGIARGQSLNVQGAKLSMITQLVFAAQEIMSMWVNPVMWPLIGPFVGMMQGIVKVIFARLTQWMARAMQILVHKGASFVGKSVGVASVENVTTTIASIVTTMARQALEEGVEEVRDDAIVQVWQKIESDKAWDWQDTLNSFKYGAAAGAFAGMLHGGLARYKPNWARHWAAAGGIEGATEVFVGAITIPEGGDPGDIWKGMINGVVSGAGMSALESWKHRRDERL</sequence>
<comment type="caution">
    <text evidence="2">The sequence shown here is derived from an EMBL/GenBank/DDBJ whole genome shotgun (WGS) entry which is preliminary data.</text>
</comment>
<dbReference type="AlphaFoldDB" id="A0A316HUX9"/>
<protein>
    <recommendedName>
        <fullName evidence="1">Outer membrane channel protein CpnT-like N-terminal domain-containing protein</fullName>
    </recommendedName>
</protein>
<feature type="non-terminal residue" evidence="2">
    <location>
        <position position="319"/>
    </location>
</feature>
<gene>
    <name evidence="2" type="ORF">C8D88_10821</name>
</gene>
<reference evidence="2 3" key="1">
    <citation type="submission" date="2018-05" db="EMBL/GenBank/DDBJ databases">
        <title>Genomic Encyclopedia of Type Strains, Phase IV (KMG-IV): sequencing the most valuable type-strain genomes for metagenomic binning, comparative biology and taxonomic classification.</title>
        <authorList>
            <person name="Goeker M."/>
        </authorList>
    </citation>
    <scope>NUCLEOTIDE SEQUENCE [LARGE SCALE GENOMIC DNA]</scope>
    <source>
        <strain evidence="2 3">DSM 45480</strain>
    </source>
</reference>
<dbReference type="Pfam" id="PF25547">
    <property type="entry name" value="WXG100_2"/>
    <property type="match status" value="1"/>
</dbReference>
<dbReference type="InterPro" id="IPR057746">
    <property type="entry name" value="CpnT-like_N"/>
</dbReference>
<accession>A0A316HUX9</accession>
<proteinExistence type="predicted"/>
<dbReference type="Proteomes" id="UP000246005">
    <property type="component" value="Unassembled WGS sequence"/>
</dbReference>
<name>A0A316HUX9_9PSEU</name>
<evidence type="ECO:0000259" key="1">
    <source>
        <dbReference type="Pfam" id="PF25547"/>
    </source>
</evidence>
<evidence type="ECO:0000313" key="3">
    <source>
        <dbReference type="Proteomes" id="UP000246005"/>
    </source>
</evidence>
<feature type="domain" description="Outer membrane channel protein CpnT-like N-terminal" evidence="1">
    <location>
        <begin position="14"/>
        <end position="132"/>
    </location>
</feature>
<organism evidence="2 3">
    <name type="scientific">Lentzea atacamensis</name>
    <dbReference type="NCBI Taxonomy" id="531938"/>
    <lineage>
        <taxon>Bacteria</taxon>
        <taxon>Bacillati</taxon>
        <taxon>Actinomycetota</taxon>
        <taxon>Actinomycetes</taxon>
        <taxon>Pseudonocardiales</taxon>
        <taxon>Pseudonocardiaceae</taxon>
        <taxon>Lentzea</taxon>
    </lineage>
</organism>
<dbReference type="RefSeq" id="WP_170155087.1">
    <property type="nucleotide sequence ID" value="NZ_QGHB01000008.1"/>
</dbReference>
<evidence type="ECO:0000313" key="2">
    <source>
        <dbReference type="EMBL" id="PWK84406.1"/>
    </source>
</evidence>